<dbReference type="SMART" id="SM00304">
    <property type="entry name" value="HAMP"/>
    <property type="match status" value="1"/>
</dbReference>
<feature type="transmembrane region" description="Helical" evidence="5">
    <location>
        <begin position="66"/>
        <end position="87"/>
    </location>
</feature>
<comment type="similarity">
    <text evidence="2">Belongs to the methyl-accepting chemotaxis (MCP) protein family.</text>
</comment>
<feature type="domain" description="Methyl-accepting transducer" evidence="6">
    <location>
        <begin position="446"/>
        <end position="696"/>
    </location>
</feature>
<dbReference type="Gene3D" id="3.30.450.20">
    <property type="entry name" value="PAS domain"/>
    <property type="match status" value="1"/>
</dbReference>
<dbReference type="Gene3D" id="1.10.287.950">
    <property type="entry name" value="Methyl-accepting chemotaxis protein"/>
    <property type="match status" value="1"/>
</dbReference>
<comment type="caution">
    <text evidence="8">The sequence shown here is derived from an EMBL/GenBank/DDBJ whole genome shotgun (WGS) entry which is preliminary data.</text>
</comment>
<dbReference type="InterPro" id="IPR004089">
    <property type="entry name" value="MCPsignal_dom"/>
</dbReference>
<dbReference type="InterPro" id="IPR003660">
    <property type="entry name" value="HAMP_dom"/>
</dbReference>
<evidence type="ECO:0000256" key="5">
    <source>
        <dbReference type="SAM" id="Phobius"/>
    </source>
</evidence>
<dbReference type="SUPFAM" id="SSF58104">
    <property type="entry name" value="Methyl-accepting chemotaxis protein (MCP) signaling domain"/>
    <property type="match status" value="1"/>
</dbReference>
<evidence type="ECO:0000313" key="9">
    <source>
        <dbReference type="Proteomes" id="UP000621540"/>
    </source>
</evidence>
<feature type="transmembrane region" description="Helical" evidence="5">
    <location>
        <begin position="356"/>
        <end position="378"/>
    </location>
</feature>
<dbReference type="Gene3D" id="6.10.340.10">
    <property type="match status" value="1"/>
</dbReference>
<dbReference type="Pfam" id="PF00672">
    <property type="entry name" value="HAMP"/>
    <property type="match status" value="1"/>
</dbReference>
<feature type="domain" description="HAMP" evidence="7">
    <location>
        <begin position="375"/>
        <end position="427"/>
    </location>
</feature>
<evidence type="ECO:0000259" key="7">
    <source>
        <dbReference type="PROSITE" id="PS50885"/>
    </source>
</evidence>
<proteinExistence type="inferred from homology"/>
<dbReference type="SMART" id="SM00283">
    <property type="entry name" value="MA"/>
    <property type="match status" value="1"/>
</dbReference>
<name>A0ABR7IBL2_9FIRM</name>
<evidence type="ECO:0000256" key="3">
    <source>
        <dbReference type="PROSITE-ProRule" id="PRU00284"/>
    </source>
</evidence>
<evidence type="ECO:0000259" key="6">
    <source>
        <dbReference type="PROSITE" id="PS50111"/>
    </source>
</evidence>
<keyword evidence="9" id="KW-1185">Reference proteome</keyword>
<evidence type="ECO:0000313" key="8">
    <source>
        <dbReference type="EMBL" id="MBC5754344.1"/>
    </source>
</evidence>
<feature type="coiled-coil region" evidence="4">
    <location>
        <begin position="699"/>
        <end position="729"/>
    </location>
</feature>
<dbReference type="Proteomes" id="UP000621540">
    <property type="component" value="Unassembled WGS sequence"/>
</dbReference>
<dbReference type="RefSeq" id="WP_186982415.1">
    <property type="nucleotide sequence ID" value="NZ_JACOQH010000007.1"/>
</dbReference>
<sequence length="732" mass="78549">MAKNIGKKGNKAAVKEKMTKVKDAAKKIKVPKLPLDGIRIPAPGAKKEGGKTVKSKKGNSKIGYKLILAFCVPVLLIVALGTVSYNLSVKRIKKQYEQSVMDTVASMSLNCNLLCENVQNKAAEFASNEYIQAYYTKSYKADAAEAQSCYRSVQAVLTTVRGTSSYIANYAVFGENGNGVTSTASNTPMGAYEAYLETDEGARFSSGSGNENHWSGYHTYLDENTESKTDSYAVAYMRTFSKGNGFISLDITTAAIQEVLANIDNGEGSYVALFTPDHRVLTMEDGSLVTTDLFEGSDVEERALAAEETGNSYVNFNGKSYLLSVSPIGTTGMTVASIVPKATILSAASGIRNTTIIIVILACVVALLIGSVMAQGISREVTALKRQMDKVSAGDFTTEFTTKRNDEFKLLAGGMTEMLQNIRQLMQNVIGFIAAVSESTEGVAATASTMVDSMNGINTAMEEVAQGVTRQAEDTEVGLREMTNFSDKLNLVHGRTSDMQENSNQAMEAIESGKVMVYELSDKSKAAAEITNILIENIADVEENSKSIGSIIATISEIAEQTNLLSLNASIEAARAGEAGKGFAVVAEEIRKLADQSAEAGSHIRQIVGVIQQKTKVTSDSAKRAEEFLKNQAESIEGTVDIFTEINTNVTNLIRVLGEVTGNMEEMVSDKEKVFDSIRSIAAVSEETAASAEEVTATVNGQLSDAEKLAAAAEELNQEVSRLQEALNKYQV</sequence>
<organism evidence="8 9">
    <name type="scientific">Roseburia yibonii</name>
    <dbReference type="NCBI Taxonomy" id="2763063"/>
    <lineage>
        <taxon>Bacteria</taxon>
        <taxon>Bacillati</taxon>
        <taxon>Bacillota</taxon>
        <taxon>Clostridia</taxon>
        <taxon>Lachnospirales</taxon>
        <taxon>Lachnospiraceae</taxon>
        <taxon>Roseburia</taxon>
    </lineage>
</organism>
<keyword evidence="1 3" id="KW-0807">Transducer</keyword>
<evidence type="ECO:0000256" key="4">
    <source>
        <dbReference type="SAM" id="Coils"/>
    </source>
</evidence>
<dbReference type="PANTHER" id="PTHR32089:SF112">
    <property type="entry name" value="LYSOZYME-LIKE PROTEIN-RELATED"/>
    <property type="match status" value="1"/>
</dbReference>
<keyword evidence="4" id="KW-0175">Coiled coil</keyword>
<evidence type="ECO:0000256" key="2">
    <source>
        <dbReference type="ARBA" id="ARBA00029447"/>
    </source>
</evidence>
<evidence type="ECO:0000256" key="1">
    <source>
        <dbReference type="ARBA" id="ARBA00023224"/>
    </source>
</evidence>
<dbReference type="PROSITE" id="PS50885">
    <property type="entry name" value="HAMP"/>
    <property type="match status" value="1"/>
</dbReference>
<keyword evidence="5" id="KW-1133">Transmembrane helix</keyword>
<dbReference type="CDD" id="cd06225">
    <property type="entry name" value="HAMP"/>
    <property type="match status" value="1"/>
</dbReference>
<keyword evidence="5" id="KW-0812">Transmembrane</keyword>
<keyword evidence="5" id="KW-0472">Membrane</keyword>
<gene>
    <name evidence="8" type="ORF">H8Z76_10045</name>
</gene>
<dbReference type="CDD" id="cd12912">
    <property type="entry name" value="PDC2_MCP_like"/>
    <property type="match status" value="1"/>
</dbReference>
<accession>A0ABR7IBL2</accession>
<dbReference type="PROSITE" id="PS50111">
    <property type="entry name" value="CHEMOTAXIS_TRANSDUC_2"/>
    <property type="match status" value="1"/>
</dbReference>
<dbReference type="PANTHER" id="PTHR32089">
    <property type="entry name" value="METHYL-ACCEPTING CHEMOTAXIS PROTEIN MCPB"/>
    <property type="match status" value="1"/>
</dbReference>
<reference evidence="8 9" key="1">
    <citation type="submission" date="2020-08" db="EMBL/GenBank/DDBJ databases">
        <title>Genome public.</title>
        <authorList>
            <person name="Liu C."/>
            <person name="Sun Q."/>
        </authorList>
    </citation>
    <scope>NUCLEOTIDE SEQUENCE [LARGE SCALE GENOMIC DNA]</scope>
    <source>
        <strain evidence="8 9">BX0805</strain>
    </source>
</reference>
<dbReference type="EMBL" id="JACOQH010000007">
    <property type="protein sequence ID" value="MBC5754344.1"/>
    <property type="molecule type" value="Genomic_DNA"/>
</dbReference>
<protein>
    <submittedName>
        <fullName evidence="8">Methyl-accepting chemotaxis protein</fullName>
    </submittedName>
</protein>
<dbReference type="Pfam" id="PF00015">
    <property type="entry name" value="MCPsignal"/>
    <property type="match status" value="1"/>
</dbReference>